<keyword evidence="5" id="KW-1185">Reference proteome</keyword>
<feature type="transmembrane region" description="Helical" evidence="2">
    <location>
        <begin position="247"/>
        <end position="263"/>
    </location>
</feature>
<comment type="caution">
    <text evidence="4">The sequence shown here is derived from an EMBL/GenBank/DDBJ whole genome shotgun (WGS) entry which is preliminary data.</text>
</comment>
<feature type="transmembrane region" description="Helical" evidence="2">
    <location>
        <begin position="599"/>
        <end position="623"/>
    </location>
</feature>
<evidence type="ECO:0000256" key="1">
    <source>
        <dbReference type="SAM" id="MobiDB-lite"/>
    </source>
</evidence>
<dbReference type="Pfam" id="PF13676">
    <property type="entry name" value="TIR_2"/>
    <property type="match status" value="1"/>
</dbReference>
<feature type="transmembrane region" description="Helical" evidence="2">
    <location>
        <begin position="482"/>
        <end position="503"/>
    </location>
</feature>
<keyword evidence="2" id="KW-0812">Transmembrane</keyword>
<feature type="domain" description="TIR" evidence="3">
    <location>
        <begin position="75"/>
        <end position="161"/>
    </location>
</feature>
<evidence type="ECO:0000259" key="3">
    <source>
        <dbReference type="Pfam" id="PF13676"/>
    </source>
</evidence>
<gene>
    <name evidence="4" type="ORF">SCF082_LOCUS13450</name>
</gene>
<reference evidence="4 5" key="1">
    <citation type="submission" date="2024-02" db="EMBL/GenBank/DDBJ databases">
        <authorList>
            <person name="Chen Y."/>
            <person name="Shah S."/>
            <person name="Dougan E. K."/>
            <person name="Thang M."/>
            <person name="Chan C."/>
        </authorList>
    </citation>
    <scope>NUCLEOTIDE SEQUENCE [LARGE SCALE GENOMIC DNA]</scope>
</reference>
<dbReference type="InterPro" id="IPR035897">
    <property type="entry name" value="Toll_tir_struct_dom_sf"/>
</dbReference>
<sequence length="625" mass="71445">MKGRDIAPEDEDIAGAALPVGLKEEEELVFEARFLDKSGENDENIVVENESPESPEKPEEVRAENVPYEKCRWDFFLSHKQSNAQDAVQNLRLALSEHFLGASFWLDIEQDPTVRGMCYGVSHSRNVLIFLTEGITDSKFCRMEMRWALEANRNLILVKETDDRHGKPNMETLIERCPDDLKHIFSENVIIPWFRDPEFRAVSVEKILQRIAVDPRRTESTGRRSAKPLVYGKGGEGEDAEVFDRSFVIYSVMFGVVLPGAGSNTRRWAAAVRIIIFTCGVLCTTRLFTPEGPGFLDYATIIQAVTAHFMVFFQLHVMLDLLRSVEVQDLLENHIDCPKEGKKLKFKTKVLTAIVLLLTAVLSCWGWVGYLPGFWHPYYMASGNIFIAYGIAHGLAFLLILPIFFGSYFAILTIMFTLQELCNMAFLTAYNELNLVLEEEGLEAVALKGEGINVSEMDLYCFQVKYAKSWDLYKKIQRRTALPLFIFWAIQLLLLIWSVWSLAQGFGPNVSDWRLPQLKTYWTLVVRLSWWLGASPWFGVACWITALTPWCAVYYSWKMNQLSKRLIFKNPINRRELLTFLAKLPLEFRSGFIQATPRGLLLFLPMLVLNTLGFVAEATRLFASL</sequence>
<organism evidence="4 5">
    <name type="scientific">Durusdinium trenchii</name>
    <dbReference type="NCBI Taxonomy" id="1381693"/>
    <lineage>
        <taxon>Eukaryota</taxon>
        <taxon>Sar</taxon>
        <taxon>Alveolata</taxon>
        <taxon>Dinophyceae</taxon>
        <taxon>Suessiales</taxon>
        <taxon>Symbiodiniaceae</taxon>
        <taxon>Durusdinium</taxon>
    </lineage>
</organism>
<dbReference type="EMBL" id="CAXAMM010008335">
    <property type="protein sequence ID" value="CAK9017039.1"/>
    <property type="molecule type" value="Genomic_DNA"/>
</dbReference>
<feature type="transmembrane region" description="Helical" evidence="2">
    <location>
        <begin position="295"/>
        <end position="313"/>
    </location>
</feature>
<feature type="compositionally biased region" description="Acidic residues" evidence="1">
    <location>
        <begin position="41"/>
        <end position="53"/>
    </location>
</feature>
<feature type="transmembrane region" description="Helical" evidence="2">
    <location>
        <begin position="537"/>
        <end position="557"/>
    </location>
</feature>
<keyword evidence="2" id="KW-0472">Membrane</keyword>
<dbReference type="Proteomes" id="UP001642464">
    <property type="component" value="Unassembled WGS sequence"/>
</dbReference>
<protein>
    <recommendedName>
        <fullName evidence="3">TIR domain-containing protein</fullName>
    </recommendedName>
</protein>
<feature type="transmembrane region" description="Helical" evidence="2">
    <location>
        <begin position="391"/>
        <end position="418"/>
    </location>
</feature>
<proteinExistence type="predicted"/>
<dbReference type="SUPFAM" id="SSF52200">
    <property type="entry name" value="Toll/Interleukin receptor TIR domain"/>
    <property type="match status" value="1"/>
</dbReference>
<evidence type="ECO:0000313" key="5">
    <source>
        <dbReference type="Proteomes" id="UP001642464"/>
    </source>
</evidence>
<dbReference type="Gene3D" id="3.40.50.10140">
    <property type="entry name" value="Toll/interleukin-1 receptor homology (TIR) domain"/>
    <property type="match status" value="1"/>
</dbReference>
<evidence type="ECO:0000313" key="4">
    <source>
        <dbReference type="EMBL" id="CAK9017039.1"/>
    </source>
</evidence>
<name>A0ABP0JRG1_9DINO</name>
<feature type="transmembrane region" description="Helical" evidence="2">
    <location>
        <begin position="270"/>
        <end position="289"/>
    </location>
</feature>
<evidence type="ECO:0000256" key="2">
    <source>
        <dbReference type="SAM" id="Phobius"/>
    </source>
</evidence>
<feature type="transmembrane region" description="Helical" evidence="2">
    <location>
        <begin position="350"/>
        <end position="371"/>
    </location>
</feature>
<dbReference type="InterPro" id="IPR000157">
    <property type="entry name" value="TIR_dom"/>
</dbReference>
<keyword evidence="2" id="KW-1133">Transmembrane helix</keyword>
<accession>A0ABP0JRG1</accession>
<feature type="region of interest" description="Disordered" evidence="1">
    <location>
        <begin position="41"/>
        <end position="61"/>
    </location>
</feature>